<keyword evidence="1" id="KW-0812">Transmembrane</keyword>
<keyword evidence="1" id="KW-0472">Membrane</keyword>
<dbReference type="OrthoDB" id="166547at2"/>
<feature type="transmembrane region" description="Helical" evidence="1">
    <location>
        <begin position="9"/>
        <end position="29"/>
    </location>
</feature>
<keyword evidence="1" id="KW-1133">Transmembrane helix</keyword>
<dbReference type="Proteomes" id="UP000244932">
    <property type="component" value="Unassembled WGS sequence"/>
</dbReference>
<dbReference type="EMBL" id="OMKW01000001">
    <property type="protein sequence ID" value="SPF27864.1"/>
    <property type="molecule type" value="Genomic_DNA"/>
</dbReference>
<feature type="transmembrane region" description="Helical" evidence="1">
    <location>
        <begin position="75"/>
        <end position="95"/>
    </location>
</feature>
<accession>A0A2R8A6K4</accession>
<evidence type="ECO:0000313" key="2">
    <source>
        <dbReference type="EMBL" id="SPF27864.1"/>
    </source>
</evidence>
<dbReference type="RefSeq" id="WP_108780635.1">
    <property type="nucleotide sequence ID" value="NZ_OMKW01000001.1"/>
</dbReference>
<feature type="transmembrane region" description="Helical" evidence="1">
    <location>
        <begin position="115"/>
        <end position="133"/>
    </location>
</feature>
<dbReference type="AlphaFoldDB" id="A0A2R8A6K4"/>
<feature type="transmembrane region" description="Helical" evidence="1">
    <location>
        <begin position="49"/>
        <end position="68"/>
    </location>
</feature>
<keyword evidence="3" id="KW-1185">Reference proteome</keyword>
<organism evidence="2 3">
    <name type="scientific">Pontivivens insulae</name>
    <dbReference type="NCBI Taxonomy" id="1639689"/>
    <lineage>
        <taxon>Bacteria</taxon>
        <taxon>Pseudomonadati</taxon>
        <taxon>Pseudomonadota</taxon>
        <taxon>Alphaproteobacteria</taxon>
        <taxon>Rhodobacterales</taxon>
        <taxon>Paracoccaceae</taxon>
        <taxon>Pontivivens</taxon>
    </lineage>
</organism>
<name>A0A2R8A6K4_9RHOB</name>
<gene>
    <name evidence="2" type="ORF">POI8812_00159</name>
</gene>
<reference evidence="2 3" key="1">
    <citation type="submission" date="2018-03" db="EMBL/GenBank/DDBJ databases">
        <authorList>
            <person name="Keele B.F."/>
        </authorList>
    </citation>
    <scope>NUCLEOTIDE SEQUENCE [LARGE SCALE GENOMIC DNA]</scope>
    <source>
        <strain evidence="2 3">CeCT 8812</strain>
    </source>
</reference>
<protein>
    <submittedName>
        <fullName evidence="2">Uncharacterized protein</fullName>
    </submittedName>
</protein>
<sequence length="140" mass="15480">MELTLGNYVALYVLTLIVFLGIDAVWLKYVMYDLFHARIGDLMRENTQFGVAAVFYLFYVIGIVYFAVIPGIESGSPWVAFFNGAFLGLLAYGTYESTNMATLRGWDWTMVAVDTSWGAVLTGVSAVGGLMLARWTGFIS</sequence>
<dbReference type="Pfam" id="PF09945">
    <property type="entry name" value="DUF2177"/>
    <property type="match status" value="1"/>
</dbReference>
<evidence type="ECO:0000313" key="3">
    <source>
        <dbReference type="Proteomes" id="UP000244932"/>
    </source>
</evidence>
<dbReference type="InterPro" id="IPR018687">
    <property type="entry name" value="DUF2177_membr"/>
</dbReference>
<evidence type="ECO:0000256" key="1">
    <source>
        <dbReference type="SAM" id="Phobius"/>
    </source>
</evidence>
<proteinExistence type="predicted"/>